<evidence type="ECO:0000256" key="5">
    <source>
        <dbReference type="ARBA" id="ARBA00049656"/>
    </source>
</evidence>
<evidence type="ECO:0000313" key="8">
    <source>
        <dbReference type="EMBL" id="QTN01253.1"/>
    </source>
</evidence>
<dbReference type="Pfam" id="PF09182">
    <property type="entry name" value="PuR_N"/>
    <property type="match status" value="1"/>
</dbReference>
<dbReference type="SUPFAM" id="SSF53271">
    <property type="entry name" value="PRTase-like"/>
    <property type="match status" value="1"/>
</dbReference>
<reference evidence="8 9" key="1">
    <citation type="submission" date="2019-12" db="EMBL/GenBank/DDBJ databases">
        <title>The whole genome sequencing of a strain isolated from a Mars analog, Dalangtan Playa.</title>
        <authorList>
            <person name="Huang T."/>
        </authorList>
    </citation>
    <scope>NUCLEOTIDE SEQUENCE [LARGE SCALE GENOMIC DNA]</scope>
    <source>
        <strain evidence="8 9">DP4-553-S</strain>
    </source>
</reference>
<keyword evidence="2" id="KW-0805">Transcription regulation</keyword>
<organism evidence="8 9">
    <name type="scientific">Sediminibacillus dalangtanensis</name>
    <dbReference type="NCBI Taxonomy" id="2729421"/>
    <lineage>
        <taxon>Bacteria</taxon>
        <taxon>Bacillati</taxon>
        <taxon>Bacillota</taxon>
        <taxon>Bacilli</taxon>
        <taxon>Bacillales</taxon>
        <taxon>Bacillaceae</taxon>
        <taxon>Sediminibacillus</taxon>
    </lineage>
</organism>
<dbReference type="InterPro" id="IPR036390">
    <property type="entry name" value="WH_DNA-bd_sf"/>
</dbReference>
<feature type="domain" description="Phosphoribosyltransferase" evidence="6">
    <location>
        <begin position="109"/>
        <end position="252"/>
    </location>
</feature>
<keyword evidence="9" id="KW-1185">Reference proteome</keyword>
<keyword evidence="4" id="KW-0804">Transcription</keyword>
<comment type="similarity">
    <text evidence="5">Belongs to the purine/pyrimidine phosphoribosyltransferase family. PurR subfamily.</text>
</comment>
<comment type="subunit">
    <text evidence="1">Homodimer.</text>
</comment>
<dbReference type="PANTHER" id="PTHR43864">
    <property type="entry name" value="HYPOXANTHINE/GUANINE PHOSPHORIBOSYLTRANSFERASE"/>
    <property type="match status" value="1"/>
</dbReference>
<dbReference type="SUPFAM" id="SSF46785">
    <property type="entry name" value="Winged helix' DNA-binding domain"/>
    <property type="match status" value="1"/>
</dbReference>
<feature type="domain" description="Bacterial purine repressor N-terminal" evidence="7">
    <location>
        <begin position="2"/>
        <end position="71"/>
    </location>
</feature>
<gene>
    <name evidence="8" type="primary">purR</name>
    <name evidence="8" type="ORF">ERJ70_19395</name>
</gene>
<evidence type="ECO:0000256" key="2">
    <source>
        <dbReference type="ARBA" id="ARBA00023015"/>
    </source>
</evidence>
<dbReference type="Gene3D" id="1.10.10.10">
    <property type="entry name" value="Winged helix-like DNA-binding domain superfamily/Winged helix DNA-binding domain"/>
    <property type="match status" value="1"/>
</dbReference>
<evidence type="ECO:0000256" key="1">
    <source>
        <dbReference type="ARBA" id="ARBA00011738"/>
    </source>
</evidence>
<dbReference type="InterPro" id="IPR036388">
    <property type="entry name" value="WH-like_DNA-bd_sf"/>
</dbReference>
<accession>A0ABX7VWA2</accession>
<proteinExistence type="inferred from homology"/>
<evidence type="ECO:0000259" key="7">
    <source>
        <dbReference type="Pfam" id="PF09182"/>
    </source>
</evidence>
<dbReference type="Gene3D" id="3.40.50.2020">
    <property type="match status" value="1"/>
</dbReference>
<evidence type="ECO:0000256" key="3">
    <source>
        <dbReference type="ARBA" id="ARBA00023125"/>
    </source>
</evidence>
<dbReference type="InterPro" id="IPR010078">
    <property type="entry name" value="PurR_Bsub"/>
</dbReference>
<dbReference type="CDD" id="cd06223">
    <property type="entry name" value="PRTases_typeI"/>
    <property type="match status" value="1"/>
</dbReference>
<sequence>MKRSDRLVAMTNYLVEHPSQLVSLPFFSAEFDAAKSSISEDLTIINLNLQNLGIGYLESVSGAAGGVKYIPEYSQENSERFIDQLCEELEDPNRLLPGGYLYMSDILGEPSKVRNIGRLFASAFASAEIDVVVTVATKGIPLAYAVASFLNVPVVIVRRDPKVTEGSTVSINYVSGSSRKIQTMVLSKRSLQEGSKVCIIDDFMKAGGTVNGMKNLMEEFRAEVAAIGVLAEAEDEDEERVITEYTSLIQITNVDVKNRQIEVHRGNLFSSRMK</sequence>
<dbReference type="Proteomes" id="UP000665043">
    <property type="component" value="Chromosome"/>
</dbReference>
<dbReference type="PANTHER" id="PTHR43864:SF2">
    <property type="entry name" value="PUR OPERON REPRESSOR"/>
    <property type="match status" value="1"/>
</dbReference>
<dbReference type="InterPro" id="IPR000836">
    <property type="entry name" value="PRTase_dom"/>
</dbReference>
<dbReference type="InterPro" id="IPR029057">
    <property type="entry name" value="PRTase-like"/>
</dbReference>
<name>A0ABX7VWA2_9BACI</name>
<evidence type="ECO:0000313" key="9">
    <source>
        <dbReference type="Proteomes" id="UP000665043"/>
    </source>
</evidence>
<evidence type="ECO:0000259" key="6">
    <source>
        <dbReference type="Pfam" id="PF00156"/>
    </source>
</evidence>
<dbReference type="NCBIfam" id="TIGR01743">
    <property type="entry name" value="purR_Bsub"/>
    <property type="match status" value="1"/>
</dbReference>
<dbReference type="InterPro" id="IPR050118">
    <property type="entry name" value="Pur/Pyrimidine_PRTase"/>
</dbReference>
<protein>
    <submittedName>
        <fullName evidence="8">Pur operon repressor</fullName>
    </submittedName>
</protein>
<dbReference type="RefSeq" id="WP_209366366.1">
    <property type="nucleotide sequence ID" value="NZ_CP046956.1"/>
</dbReference>
<dbReference type="InterPro" id="IPR015265">
    <property type="entry name" value="PuR_N"/>
</dbReference>
<dbReference type="Pfam" id="PF00156">
    <property type="entry name" value="Pribosyltran"/>
    <property type="match status" value="1"/>
</dbReference>
<keyword evidence="3" id="KW-0238">DNA-binding</keyword>
<dbReference type="EMBL" id="CP046956">
    <property type="protein sequence ID" value="QTN01253.1"/>
    <property type="molecule type" value="Genomic_DNA"/>
</dbReference>
<evidence type="ECO:0000256" key="4">
    <source>
        <dbReference type="ARBA" id="ARBA00023163"/>
    </source>
</evidence>